<sequence length="199" mass="23262">MRKQAIYQVPDQLSSLRQGEILTGVVQYNPVAEELSLEQQEFSFNSVIHPYAIVVTQDCDLDWDYRARQSSTTQLSKFLNSVILCEITTAREVRHIADKNVMNSTEWGLVKSQRHERFYFFEKIPPQCDIEQEGLPELTGDFKKVFGIDAPTLYRQIELGIVKRRTVLASPYLEHFSRRYYSFHSRVALPFQYESEREG</sequence>
<dbReference type="OrthoDB" id="509175at2"/>
<reference evidence="1 2" key="2">
    <citation type="submission" date="2018-03" db="EMBL/GenBank/DDBJ databases">
        <authorList>
            <person name="Keele B.F."/>
        </authorList>
    </citation>
    <scope>NUCLEOTIDE SEQUENCE [LARGE SCALE GENOMIC DNA]</scope>
    <source>
        <strain evidence="1 2">CCALA 016</strain>
    </source>
</reference>
<gene>
    <name evidence="1" type="ORF">C7H19_11655</name>
</gene>
<evidence type="ECO:0000313" key="1">
    <source>
        <dbReference type="EMBL" id="PSF37088.1"/>
    </source>
</evidence>
<protein>
    <submittedName>
        <fullName evidence="1">Uncharacterized protein</fullName>
    </submittedName>
</protein>
<accession>A0A2T1LXK5</accession>
<proteinExistence type="predicted"/>
<name>A0A2T1LXK5_9CHRO</name>
<dbReference type="RefSeq" id="WP_106457053.1">
    <property type="nucleotide sequence ID" value="NZ_PXOH01000011.1"/>
</dbReference>
<dbReference type="AlphaFoldDB" id="A0A2T1LXK5"/>
<reference evidence="1 2" key="1">
    <citation type="submission" date="2018-03" db="EMBL/GenBank/DDBJ databases">
        <title>The ancient ancestry and fast evolution of plastids.</title>
        <authorList>
            <person name="Moore K.R."/>
            <person name="Magnabosco C."/>
            <person name="Momper L."/>
            <person name="Gold D.A."/>
            <person name="Bosak T."/>
            <person name="Fournier G.P."/>
        </authorList>
    </citation>
    <scope>NUCLEOTIDE SEQUENCE [LARGE SCALE GENOMIC DNA]</scope>
    <source>
        <strain evidence="1 2">CCALA 016</strain>
    </source>
</reference>
<organism evidence="1 2">
    <name type="scientific">Aphanothece hegewaldii CCALA 016</name>
    <dbReference type="NCBI Taxonomy" id="2107694"/>
    <lineage>
        <taxon>Bacteria</taxon>
        <taxon>Bacillati</taxon>
        <taxon>Cyanobacteriota</taxon>
        <taxon>Cyanophyceae</taxon>
        <taxon>Oscillatoriophycideae</taxon>
        <taxon>Chroococcales</taxon>
        <taxon>Aphanothecaceae</taxon>
        <taxon>Aphanothece</taxon>
    </lineage>
</organism>
<comment type="caution">
    <text evidence="1">The sequence shown here is derived from an EMBL/GenBank/DDBJ whole genome shotgun (WGS) entry which is preliminary data.</text>
</comment>
<dbReference type="EMBL" id="PXOH01000011">
    <property type="protein sequence ID" value="PSF37088.1"/>
    <property type="molecule type" value="Genomic_DNA"/>
</dbReference>
<evidence type="ECO:0000313" key="2">
    <source>
        <dbReference type="Proteomes" id="UP000239001"/>
    </source>
</evidence>
<keyword evidence="2" id="KW-1185">Reference proteome</keyword>
<dbReference type="Proteomes" id="UP000239001">
    <property type="component" value="Unassembled WGS sequence"/>
</dbReference>